<protein>
    <recommendedName>
        <fullName evidence="5">Glycosyl hydrolase family 13 catalytic domain-containing protein</fullName>
    </recommendedName>
</protein>
<keyword evidence="3" id="KW-0326">Glycosidase</keyword>
<feature type="domain" description="Glycosyl hydrolase family 13 catalytic" evidence="5">
    <location>
        <begin position="1"/>
        <end position="376"/>
    </location>
</feature>
<dbReference type="GO" id="GO:0000025">
    <property type="term" value="P:maltose catabolic process"/>
    <property type="evidence" value="ECO:0007669"/>
    <property type="project" value="TreeGrafter"/>
</dbReference>
<evidence type="ECO:0000313" key="7">
    <source>
        <dbReference type="Proteomes" id="UP000812966"/>
    </source>
</evidence>
<dbReference type="GO" id="GO:0005987">
    <property type="term" value="P:sucrose catabolic process"/>
    <property type="evidence" value="ECO:0007669"/>
    <property type="project" value="TreeGrafter"/>
</dbReference>
<dbReference type="EMBL" id="JABELV010000370">
    <property type="protein sequence ID" value="KAG7527255.1"/>
    <property type="molecule type" value="Genomic_DNA"/>
</dbReference>
<dbReference type="Proteomes" id="UP000812966">
    <property type="component" value="Unassembled WGS sequence"/>
</dbReference>
<dbReference type="GO" id="GO:0033934">
    <property type="term" value="F:glucan 1,4-alpha-maltotriohydrolase activity"/>
    <property type="evidence" value="ECO:0007669"/>
    <property type="project" value="TreeGrafter"/>
</dbReference>
<dbReference type="SMART" id="SM00642">
    <property type="entry name" value="Aamy"/>
    <property type="match status" value="1"/>
</dbReference>
<dbReference type="InterPro" id="IPR045857">
    <property type="entry name" value="O16G_dom_2"/>
</dbReference>
<dbReference type="PANTHER" id="PTHR10357:SF179">
    <property type="entry name" value="NEUTRAL AND BASIC AMINO ACID TRANSPORT PROTEIN RBAT"/>
    <property type="match status" value="1"/>
</dbReference>
<dbReference type="InterPro" id="IPR017853">
    <property type="entry name" value="GH"/>
</dbReference>
<dbReference type="GO" id="GO:0004556">
    <property type="term" value="F:alpha-amylase activity"/>
    <property type="evidence" value="ECO:0007669"/>
    <property type="project" value="TreeGrafter"/>
</dbReference>
<evidence type="ECO:0000256" key="4">
    <source>
        <dbReference type="ARBA" id="ARBA00026248"/>
    </source>
</evidence>
<dbReference type="Gene3D" id="2.60.40.1180">
    <property type="entry name" value="Golgi alpha-mannosidase II"/>
    <property type="match status" value="1"/>
</dbReference>
<gene>
    <name evidence="6" type="ORF">FFLO_07118</name>
</gene>
<dbReference type="InterPro" id="IPR006047">
    <property type="entry name" value="GH13_cat_dom"/>
</dbReference>
<evidence type="ECO:0000256" key="1">
    <source>
        <dbReference type="ARBA" id="ARBA00008061"/>
    </source>
</evidence>
<dbReference type="InterPro" id="IPR013780">
    <property type="entry name" value="Glyco_hydro_b"/>
</dbReference>
<accession>A0A8K0JDX6</accession>
<name>A0A8K0JDX6_9TREE</name>
<dbReference type="Pfam" id="PF23915">
    <property type="entry name" value="SusG_C"/>
    <property type="match status" value="1"/>
</dbReference>
<dbReference type="PANTHER" id="PTHR10357">
    <property type="entry name" value="ALPHA-AMYLASE FAMILY MEMBER"/>
    <property type="match status" value="1"/>
</dbReference>
<dbReference type="FunFam" id="2.60.40.1180:FF:000007">
    <property type="entry name" value="Sucrose isomerase"/>
    <property type="match status" value="1"/>
</dbReference>
<keyword evidence="4" id="KW-0462">Maltose metabolism</keyword>
<dbReference type="FunFam" id="3.20.20.80:FF:000064">
    <property type="entry name" value="Oligo-1,6-glucosidase"/>
    <property type="match status" value="1"/>
</dbReference>
<dbReference type="GO" id="GO:0004574">
    <property type="term" value="F:oligo-1,6-glucosidase activity"/>
    <property type="evidence" value="ECO:0007669"/>
    <property type="project" value="TreeGrafter"/>
</dbReference>
<evidence type="ECO:0000313" key="6">
    <source>
        <dbReference type="EMBL" id="KAG7527255.1"/>
    </source>
</evidence>
<sequence>MGYDISDYKALHEPYGTMEDWEEMLETCHKHGMKLVHDLVVNHCSSEHEWFKESRSSLDNPKRKWFHWAKGKTGPNGEKLPPNNWRSVFGSGSAWEYDEPTDEWYLHLFVKEQPDLNWEEVDVREAVYDVMKFWMDKGIDGWRMDVINLISKVPGYPDAPITHPGHKFQPGFEYCANGPRIHEFLQEMNAKVLSHYDVLTVGETPFTHDPKVLIDFVRSNELRMTFNFELHDVDADPSSVLEPKKIQLTDLKKIHEKWQVAMYEGNGWNSVYFGNHDQARLISRFASDVGENRARSAKLLALNQLTLSGTIYVYQGEDIGMCNVPHDWGMEEYIDVASIQWVEGIKQKRIEETGQENPDVSDLVAKLRAKGRDNGRTPMQWDTSANAGFTTGKPWMRIHDDYKEWNVEVQSKDPKSVNSFYKQLLKVRKDNLVMTYGDFKVLDFENQQVFAYLKAYQGTQLLVVLNFSNDQQTFSIDEAVDTSNAKLLIGTMDKGEIKDGKIALEAWEGIAFTL</sequence>
<proteinExistence type="inferred from homology"/>
<dbReference type="Gene3D" id="3.90.400.10">
    <property type="entry name" value="Oligo-1,6-glucosidase, Domain 2"/>
    <property type="match status" value="1"/>
</dbReference>
<dbReference type="AlphaFoldDB" id="A0A8K0JDX6"/>
<organism evidence="6 7">
    <name type="scientific">Filobasidium floriforme</name>
    <dbReference type="NCBI Taxonomy" id="5210"/>
    <lineage>
        <taxon>Eukaryota</taxon>
        <taxon>Fungi</taxon>
        <taxon>Dikarya</taxon>
        <taxon>Basidiomycota</taxon>
        <taxon>Agaricomycotina</taxon>
        <taxon>Tremellomycetes</taxon>
        <taxon>Filobasidiales</taxon>
        <taxon>Filobasidiaceae</taxon>
        <taxon>Filobasidium</taxon>
    </lineage>
</organism>
<evidence type="ECO:0000259" key="5">
    <source>
        <dbReference type="SMART" id="SM00642"/>
    </source>
</evidence>
<comment type="similarity">
    <text evidence="1">Belongs to the glycosyl hydrolase 13 family.</text>
</comment>
<evidence type="ECO:0000256" key="3">
    <source>
        <dbReference type="ARBA" id="ARBA00023295"/>
    </source>
</evidence>
<dbReference type="FunFam" id="3.90.400.10:FF:000004">
    <property type="entry name" value="Oligo-1,6-glucosidase"/>
    <property type="match status" value="1"/>
</dbReference>
<keyword evidence="7" id="KW-1185">Reference proteome</keyword>
<reference evidence="6" key="1">
    <citation type="submission" date="2020-04" db="EMBL/GenBank/DDBJ databases">
        <title>Analysis of mating type loci in Filobasidium floriforme.</title>
        <authorList>
            <person name="Nowrousian M."/>
        </authorList>
    </citation>
    <scope>NUCLEOTIDE SEQUENCE</scope>
    <source>
        <strain evidence="6">CBS 6242</strain>
    </source>
</reference>
<dbReference type="CDD" id="cd11333">
    <property type="entry name" value="AmyAc_SI_OligoGlu_DGase"/>
    <property type="match status" value="1"/>
</dbReference>
<dbReference type="Gene3D" id="3.20.20.80">
    <property type="entry name" value="Glycosidases"/>
    <property type="match status" value="1"/>
</dbReference>
<dbReference type="Pfam" id="PF00128">
    <property type="entry name" value="Alpha-amylase"/>
    <property type="match status" value="1"/>
</dbReference>
<dbReference type="InterPro" id="IPR056300">
    <property type="entry name" value="SusG-like_C"/>
</dbReference>
<dbReference type="GO" id="GO:0004575">
    <property type="term" value="F:sucrose alpha-glucosidase activity"/>
    <property type="evidence" value="ECO:0007669"/>
    <property type="project" value="TreeGrafter"/>
</dbReference>
<dbReference type="SUPFAM" id="SSF51011">
    <property type="entry name" value="Glycosyl hydrolase domain"/>
    <property type="match status" value="1"/>
</dbReference>
<evidence type="ECO:0000256" key="2">
    <source>
        <dbReference type="ARBA" id="ARBA00022801"/>
    </source>
</evidence>
<comment type="caution">
    <text evidence="6">The sequence shown here is derived from an EMBL/GenBank/DDBJ whole genome shotgun (WGS) entry which is preliminary data.</text>
</comment>
<dbReference type="SUPFAM" id="SSF51445">
    <property type="entry name" value="(Trans)glycosidases"/>
    <property type="match status" value="1"/>
</dbReference>
<keyword evidence="2" id="KW-0378">Hydrolase</keyword>